<gene>
    <name evidence="2" type="ORF">Hypma_002336</name>
</gene>
<dbReference type="AlphaFoldDB" id="A0A369K808"/>
<protein>
    <submittedName>
        <fullName evidence="2">Uncharacterized protein</fullName>
    </submittedName>
</protein>
<dbReference type="InParanoid" id="A0A369K808"/>
<comment type="caution">
    <text evidence="2">The sequence shown here is derived from an EMBL/GenBank/DDBJ whole genome shotgun (WGS) entry which is preliminary data.</text>
</comment>
<feature type="region of interest" description="Disordered" evidence="1">
    <location>
        <begin position="139"/>
        <end position="172"/>
    </location>
</feature>
<name>A0A369K808_HYPMA</name>
<organism evidence="2 3">
    <name type="scientific">Hypsizygus marmoreus</name>
    <name type="common">White beech mushroom</name>
    <name type="synonym">Agaricus marmoreus</name>
    <dbReference type="NCBI Taxonomy" id="39966"/>
    <lineage>
        <taxon>Eukaryota</taxon>
        <taxon>Fungi</taxon>
        <taxon>Dikarya</taxon>
        <taxon>Basidiomycota</taxon>
        <taxon>Agaricomycotina</taxon>
        <taxon>Agaricomycetes</taxon>
        <taxon>Agaricomycetidae</taxon>
        <taxon>Agaricales</taxon>
        <taxon>Tricholomatineae</taxon>
        <taxon>Lyophyllaceae</taxon>
        <taxon>Hypsizygus</taxon>
    </lineage>
</organism>
<evidence type="ECO:0000313" key="2">
    <source>
        <dbReference type="EMBL" id="RDB27953.1"/>
    </source>
</evidence>
<dbReference type="Proteomes" id="UP000076154">
    <property type="component" value="Unassembled WGS sequence"/>
</dbReference>
<sequence>MELLSATKSLRDPLPQATESPAQGKPDVKLIPWNGRLYIYVSAALRLAKCLIVASSPQRLASAPTLAVDLKVLDFVSSLTLFKRFSNALLWYNALQDATTDMSTLFSSMLLESSWSISGWYNTPPHIYDFIIPSRKATVEDVEDEDTPRPARSTATTDLPGTRHPDPTSSSC</sequence>
<reference evidence="2" key="1">
    <citation type="submission" date="2018-04" db="EMBL/GenBank/DDBJ databases">
        <title>Whole genome sequencing of Hypsizygus marmoreus.</title>
        <authorList>
            <person name="Choi I.-G."/>
            <person name="Min B."/>
            <person name="Kim J.-G."/>
            <person name="Kim S."/>
            <person name="Oh Y.-L."/>
            <person name="Kong W.-S."/>
            <person name="Park H."/>
            <person name="Jeong J."/>
            <person name="Song E.-S."/>
        </authorList>
    </citation>
    <scope>NUCLEOTIDE SEQUENCE [LARGE SCALE GENOMIC DNA]</scope>
    <source>
        <strain evidence="2">51987-8</strain>
    </source>
</reference>
<dbReference type="EMBL" id="LUEZ02000013">
    <property type="protein sequence ID" value="RDB27953.1"/>
    <property type="molecule type" value="Genomic_DNA"/>
</dbReference>
<evidence type="ECO:0000313" key="3">
    <source>
        <dbReference type="Proteomes" id="UP000076154"/>
    </source>
</evidence>
<keyword evidence="3" id="KW-1185">Reference proteome</keyword>
<accession>A0A369K808</accession>
<proteinExistence type="predicted"/>
<feature type="region of interest" description="Disordered" evidence="1">
    <location>
        <begin position="1"/>
        <end position="23"/>
    </location>
</feature>
<evidence type="ECO:0000256" key="1">
    <source>
        <dbReference type="SAM" id="MobiDB-lite"/>
    </source>
</evidence>